<dbReference type="Gene3D" id="6.10.250.690">
    <property type="match status" value="1"/>
</dbReference>
<protein>
    <submittedName>
        <fullName evidence="10">Response regulator</fullName>
    </submittedName>
</protein>
<dbReference type="eggNOG" id="COG0745">
    <property type="taxonomic scope" value="Bacteria"/>
</dbReference>
<dbReference type="SMART" id="SM00862">
    <property type="entry name" value="Trans_reg_C"/>
    <property type="match status" value="1"/>
</dbReference>
<dbReference type="AlphaFoldDB" id="G9WJ34"/>
<dbReference type="STRING" id="336988.NT96_04990"/>
<dbReference type="GO" id="GO:0005829">
    <property type="term" value="C:cytosol"/>
    <property type="evidence" value="ECO:0007669"/>
    <property type="project" value="TreeGrafter"/>
</dbReference>
<keyword evidence="1 6" id="KW-0597">Phosphoprotein</keyword>
<dbReference type="InterPro" id="IPR001789">
    <property type="entry name" value="Sig_transdc_resp-reg_receiver"/>
</dbReference>
<feature type="modified residue" description="4-aspartylphosphate" evidence="6">
    <location>
        <position position="55"/>
    </location>
</feature>
<dbReference type="GO" id="GO:0000976">
    <property type="term" value="F:transcription cis-regulatory region binding"/>
    <property type="evidence" value="ECO:0007669"/>
    <property type="project" value="TreeGrafter"/>
</dbReference>
<keyword evidence="4 7" id="KW-0238">DNA-binding</keyword>
<feature type="domain" description="OmpR/PhoB-type" evidence="9">
    <location>
        <begin position="129"/>
        <end position="227"/>
    </location>
</feature>
<dbReference type="GO" id="GO:0000156">
    <property type="term" value="F:phosphorelay response regulator activity"/>
    <property type="evidence" value="ECO:0007669"/>
    <property type="project" value="TreeGrafter"/>
</dbReference>
<dbReference type="RefSeq" id="WP_007744790.1">
    <property type="nucleotide sequence ID" value="NZ_CM001398.1"/>
</dbReference>
<dbReference type="InterPro" id="IPR036388">
    <property type="entry name" value="WH-like_DNA-bd_sf"/>
</dbReference>
<dbReference type="InterPro" id="IPR016032">
    <property type="entry name" value="Sig_transdc_resp-reg_C-effctor"/>
</dbReference>
<evidence type="ECO:0000256" key="7">
    <source>
        <dbReference type="PROSITE-ProRule" id="PRU01091"/>
    </source>
</evidence>
<name>G9WJ34_9LACO</name>
<dbReference type="EMBL" id="AFVZ01000001">
    <property type="protein sequence ID" value="EHN58483.1"/>
    <property type="molecule type" value="Genomic_DNA"/>
</dbReference>
<dbReference type="Pfam" id="PF00072">
    <property type="entry name" value="Response_reg"/>
    <property type="match status" value="1"/>
</dbReference>
<dbReference type="GO" id="GO:0032993">
    <property type="term" value="C:protein-DNA complex"/>
    <property type="evidence" value="ECO:0007669"/>
    <property type="project" value="TreeGrafter"/>
</dbReference>
<organism evidence="10 11">
    <name type="scientific">Oenococcus kitaharae DSM 17330</name>
    <dbReference type="NCBI Taxonomy" id="1045004"/>
    <lineage>
        <taxon>Bacteria</taxon>
        <taxon>Bacillati</taxon>
        <taxon>Bacillota</taxon>
        <taxon>Bacilli</taxon>
        <taxon>Lactobacillales</taxon>
        <taxon>Lactobacillaceae</taxon>
        <taxon>Oenococcus</taxon>
    </lineage>
</organism>
<evidence type="ECO:0000256" key="5">
    <source>
        <dbReference type="ARBA" id="ARBA00023163"/>
    </source>
</evidence>
<evidence type="ECO:0000313" key="10">
    <source>
        <dbReference type="EMBL" id="EHN58483.1"/>
    </source>
</evidence>
<keyword evidence="11" id="KW-1185">Reference proteome</keyword>
<dbReference type="PANTHER" id="PTHR48111">
    <property type="entry name" value="REGULATOR OF RPOS"/>
    <property type="match status" value="1"/>
</dbReference>
<sequence length="233" mass="26280">MANSSVKILLIEDDKTLNDDIAAMLSEIATVKQVFNGADGEYEAVEAPYDLIVCDLMLPEMNGLDIIKEMRDSHIETPVLILTAKDSVDDKVKGFEVGADDYLTKPFHREELLVRVQALLRRAGIDTEEKKIKIGDLAIHLANRTVTVGKQNVQLVGKEYDILVYLAKNKNIIITKDQIFDRVWGLDSETTTSVVNIYLNNLRRKLESVGKNDLIKTLRNVGFILEYDEQSKN</sequence>
<dbReference type="PROSITE" id="PS51755">
    <property type="entry name" value="OMPR_PHOB"/>
    <property type="match status" value="1"/>
</dbReference>
<evidence type="ECO:0000256" key="6">
    <source>
        <dbReference type="PROSITE-ProRule" id="PRU00169"/>
    </source>
</evidence>
<comment type="caution">
    <text evidence="10">The sequence shown here is derived from an EMBL/GenBank/DDBJ whole genome shotgun (WGS) entry which is preliminary data.</text>
</comment>
<dbReference type="Proteomes" id="UP000004959">
    <property type="component" value="Chromosome"/>
</dbReference>
<evidence type="ECO:0000256" key="1">
    <source>
        <dbReference type="ARBA" id="ARBA00022553"/>
    </source>
</evidence>
<gene>
    <name evidence="10" type="ORF">OKIT_0361</name>
</gene>
<feature type="domain" description="Response regulatory" evidence="8">
    <location>
        <begin position="7"/>
        <end position="120"/>
    </location>
</feature>
<dbReference type="PANTHER" id="PTHR48111:SF22">
    <property type="entry name" value="REGULATOR OF RPOS"/>
    <property type="match status" value="1"/>
</dbReference>
<reference evidence="10 11" key="1">
    <citation type="journal article" date="2012" name="PLoS ONE">
        <title>Functional divergence in the genus oenococcus as predicted by genome sequencing of the newly-described species, Oenococcus kitaharae.</title>
        <authorList>
            <person name="Borneman A.R."/>
            <person name="McCarthy J.M."/>
            <person name="Chambers P.J."/>
            <person name="Bartowsky E.J."/>
        </authorList>
    </citation>
    <scope>NUCLEOTIDE SEQUENCE [LARGE SCALE GENOMIC DNA]</scope>
    <source>
        <strain evidence="11">DSM17330</strain>
    </source>
</reference>
<dbReference type="CDD" id="cd00383">
    <property type="entry name" value="trans_reg_C"/>
    <property type="match status" value="1"/>
</dbReference>
<feature type="DNA-binding region" description="OmpR/PhoB-type" evidence="7">
    <location>
        <begin position="129"/>
        <end position="227"/>
    </location>
</feature>
<dbReference type="HOGENOM" id="CLU_000445_30_1_9"/>
<dbReference type="PROSITE" id="PS50110">
    <property type="entry name" value="RESPONSE_REGULATORY"/>
    <property type="match status" value="1"/>
</dbReference>
<dbReference type="SUPFAM" id="SSF52172">
    <property type="entry name" value="CheY-like"/>
    <property type="match status" value="1"/>
</dbReference>
<dbReference type="Pfam" id="PF00486">
    <property type="entry name" value="Trans_reg_C"/>
    <property type="match status" value="1"/>
</dbReference>
<dbReference type="SUPFAM" id="SSF46894">
    <property type="entry name" value="C-terminal effector domain of the bipartite response regulators"/>
    <property type="match status" value="1"/>
</dbReference>
<dbReference type="Gene3D" id="1.10.10.10">
    <property type="entry name" value="Winged helix-like DNA-binding domain superfamily/Winged helix DNA-binding domain"/>
    <property type="match status" value="1"/>
</dbReference>
<evidence type="ECO:0000256" key="2">
    <source>
        <dbReference type="ARBA" id="ARBA00023012"/>
    </source>
</evidence>
<keyword evidence="3" id="KW-0805">Transcription regulation</keyword>
<dbReference type="InterPro" id="IPR039420">
    <property type="entry name" value="WalR-like"/>
</dbReference>
<dbReference type="Gene3D" id="3.40.50.2300">
    <property type="match status" value="1"/>
</dbReference>
<dbReference type="PATRIC" id="fig|1045004.4.peg.360"/>
<accession>G9WJ34</accession>
<dbReference type="InterPro" id="IPR011006">
    <property type="entry name" value="CheY-like_superfamily"/>
</dbReference>
<evidence type="ECO:0000313" key="11">
    <source>
        <dbReference type="Proteomes" id="UP000004959"/>
    </source>
</evidence>
<dbReference type="GO" id="GO:0006355">
    <property type="term" value="P:regulation of DNA-templated transcription"/>
    <property type="evidence" value="ECO:0007669"/>
    <property type="project" value="InterPro"/>
</dbReference>
<dbReference type="SMART" id="SM00448">
    <property type="entry name" value="REC"/>
    <property type="match status" value="1"/>
</dbReference>
<dbReference type="OrthoDB" id="9790442at2"/>
<evidence type="ECO:0000259" key="9">
    <source>
        <dbReference type="PROSITE" id="PS51755"/>
    </source>
</evidence>
<evidence type="ECO:0000256" key="3">
    <source>
        <dbReference type="ARBA" id="ARBA00023015"/>
    </source>
</evidence>
<evidence type="ECO:0000259" key="8">
    <source>
        <dbReference type="PROSITE" id="PS50110"/>
    </source>
</evidence>
<proteinExistence type="predicted"/>
<dbReference type="InterPro" id="IPR001867">
    <property type="entry name" value="OmpR/PhoB-type_DNA-bd"/>
</dbReference>
<evidence type="ECO:0000256" key="4">
    <source>
        <dbReference type="ARBA" id="ARBA00023125"/>
    </source>
</evidence>
<keyword evidence="2" id="KW-0902">Two-component regulatory system</keyword>
<keyword evidence="5" id="KW-0804">Transcription</keyword>